<dbReference type="AlphaFoldDB" id="A0A834NY68"/>
<evidence type="ECO:0000313" key="1">
    <source>
        <dbReference type="EMBL" id="KAF7420634.1"/>
    </source>
</evidence>
<accession>A0A834NY68</accession>
<proteinExistence type="predicted"/>
<organism evidence="1 2">
    <name type="scientific">Vespula pensylvanica</name>
    <name type="common">Western yellow jacket</name>
    <name type="synonym">Wasp</name>
    <dbReference type="NCBI Taxonomy" id="30213"/>
    <lineage>
        <taxon>Eukaryota</taxon>
        <taxon>Metazoa</taxon>
        <taxon>Ecdysozoa</taxon>
        <taxon>Arthropoda</taxon>
        <taxon>Hexapoda</taxon>
        <taxon>Insecta</taxon>
        <taxon>Pterygota</taxon>
        <taxon>Neoptera</taxon>
        <taxon>Endopterygota</taxon>
        <taxon>Hymenoptera</taxon>
        <taxon>Apocrita</taxon>
        <taxon>Aculeata</taxon>
        <taxon>Vespoidea</taxon>
        <taxon>Vespidae</taxon>
        <taxon>Vespinae</taxon>
        <taxon>Vespula</taxon>
    </lineage>
</organism>
<dbReference type="Proteomes" id="UP000600918">
    <property type="component" value="Unassembled WGS sequence"/>
</dbReference>
<dbReference type="EMBL" id="JACSDY010000009">
    <property type="protein sequence ID" value="KAF7420634.1"/>
    <property type="molecule type" value="Genomic_DNA"/>
</dbReference>
<comment type="caution">
    <text evidence="1">The sequence shown here is derived from an EMBL/GenBank/DDBJ whole genome shotgun (WGS) entry which is preliminary data.</text>
</comment>
<reference evidence="1" key="1">
    <citation type="journal article" date="2020" name="G3 (Bethesda)">
        <title>High-Quality Assemblies for Three Invasive Social Wasps from the &lt;i&gt;Vespula&lt;/i&gt; Genus.</title>
        <authorList>
            <person name="Harrop T.W.R."/>
            <person name="Guhlin J."/>
            <person name="McLaughlin G.M."/>
            <person name="Permina E."/>
            <person name="Stockwell P."/>
            <person name="Gilligan J."/>
            <person name="Le Lec M.F."/>
            <person name="Gruber M.A.M."/>
            <person name="Quinn O."/>
            <person name="Lovegrove M."/>
            <person name="Duncan E.J."/>
            <person name="Remnant E.J."/>
            <person name="Van Eeckhoven J."/>
            <person name="Graham B."/>
            <person name="Knapp R.A."/>
            <person name="Langford K.W."/>
            <person name="Kronenberg Z."/>
            <person name="Press M.O."/>
            <person name="Eacker S.M."/>
            <person name="Wilson-Rankin E.E."/>
            <person name="Purcell J."/>
            <person name="Lester P.J."/>
            <person name="Dearden P.K."/>
        </authorList>
    </citation>
    <scope>NUCLEOTIDE SEQUENCE</scope>
    <source>
        <strain evidence="1">Volc-1</strain>
    </source>
</reference>
<protein>
    <submittedName>
        <fullName evidence="1">Uncharacterized protein</fullName>
    </submittedName>
</protein>
<sequence>MNRRRFRGCPGACAKIVNTPRLRTATRLVVGPGWSVLHSSISTGSNSSSAVNACCHPPHHGIDARLLDENDDAQ</sequence>
<gene>
    <name evidence="1" type="ORF">H0235_010931</name>
</gene>
<keyword evidence="2" id="KW-1185">Reference proteome</keyword>
<name>A0A834NY68_VESPE</name>
<evidence type="ECO:0000313" key="2">
    <source>
        <dbReference type="Proteomes" id="UP000600918"/>
    </source>
</evidence>